<sequence>MELLLIRHARPHHIVDPSGADPALDPDGQEQAQLLAKALRGGRHGEIHRLVSSPMRRARQTAEFVRSTLSLPVEFDDRIAELDRGWTTYGVNLDAYPTRSLLFHDMNSGRLGENTFDPDAFRERAVAGVEDIVTAADDDSRVAVVCHGGVINAYLAHILGTDRLFFTFPTYTSVTRVHAHGDELRELLSVNEADHLR</sequence>
<dbReference type="AlphaFoldDB" id="A0A857M9E4"/>
<name>A0A857M9E4_9ACTN</name>
<dbReference type="GO" id="GO:0005737">
    <property type="term" value="C:cytoplasm"/>
    <property type="evidence" value="ECO:0007669"/>
    <property type="project" value="TreeGrafter"/>
</dbReference>
<dbReference type="EMBL" id="CP045810">
    <property type="protein sequence ID" value="QHN39024.1"/>
    <property type="molecule type" value="Genomic_DNA"/>
</dbReference>
<reference evidence="1" key="1">
    <citation type="journal article" date="2021" name="Nat. Microbiol.">
        <title>Cocultivation of an ultrasmall environmental parasitic bacterium with lytic ability against bacteria associated with wastewater foams.</title>
        <authorList>
            <person name="Batinovic S."/>
            <person name="Rose J.J.A."/>
            <person name="Ratcliffe J."/>
            <person name="Seviour R.J."/>
            <person name="Petrovski S."/>
        </authorList>
    </citation>
    <scope>NUCLEOTIDE SEQUENCE</scope>
    <source>
        <strain evidence="1">CON44</strain>
    </source>
</reference>
<dbReference type="RefSeq" id="WP_005185827.1">
    <property type="nucleotide sequence ID" value="NZ_CP045804.1"/>
</dbReference>
<dbReference type="GO" id="GO:0016791">
    <property type="term" value="F:phosphatase activity"/>
    <property type="evidence" value="ECO:0007669"/>
    <property type="project" value="TreeGrafter"/>
</dbReference>
<protein>
    <submittedName>
        <fullName evidence="1">Histidine phosphatase family protein</fullName>
    </submittedName>
</protein>
<dbReference type="InterPro" id="IPR013078">
    <property type="entry name" value="His_Pase_superF_clade-1"/>
</dbReference>
<dbReference type="CDD" id="cd07067">
    <property type="entry name" value="HP_PGM_like"/>
    <property type="match status" value="1"/>
</dbReference>
<evidence type="ECO:0000313" key="1">
    <source>
        <dbReference type="EMBL" id="QHN39024.1"/>
    </source>
</evidence>
<dbReference type="Pfam" id="PF00300">
    <property type="entry name" value="His_Phos_1"/>
    <property type="match status" value="1"/>
</dbReference>
<dbReference type="SUPFAM" id="SSF53254">
    <property type="entry name" value="Phosphoglycerate mutase-like"/>
    <property type="match status" value="1"/>
</dbReference>
<organism evidence="1">
    <name type="scientific">Gordonia amarae</name>
    <dbReference type="NCBI Taxonomy" id="36821"/>
    <lineage>
        <taxon>Bacteria</taxon>
        <taxon>Bacillati</taxon>
        <taxon>Actinomycetota</taxon>
        <taxon>Actinomycetes</taxon>
        <taxon>Mycobacteriales</taxon>
        <taxon>Gordoniaceae</taxon>
        <taxon>Gordonia</taxon>
    </lineage>
</organism>
<proteinExistence type="predicted"/>
<dbReference type="PANTHER" id="PTHR48100">
    <property type="entry name" value="BROAD-SPECIFICITY PHOSPHATASE YOR283W-RELATED"/>
    <property type="match status" value="1"/>
</dbReference>
<dbReference type="InterPro" id="IPR050275">
    <property type="entry name" value="PGM_Phosphatase"/>
</dbReference>
<dbReference type="PANTHER" id="PTHR48100:SF1">
    <property type="entry name" value="HISTIDINE PHOSPHATASE FAMILY PROTEIN-RELATED"/>
    <property type="match status" value="1"/>
</dbReference>
<gene>
    <name evidence="1" type="ORF">GII30_07415</name>
</gene>
<dbReference type="Gene3D" id="3.40.50.1240">
    <property type="entry name" value="Phosphoglycerate mutase-like"/>
    <property type="match status" value="1"/>
</dbReference>
<dbReference type="SMART" id="SM00855">
    <property type="entry name" value="PGAM"/>
    <property type="match status" value="1"/>
</dbReference>
<dbReference type="InterPro" id="IPR029033">
    <property type="entry name" value="His_PPase_superfam"/>
</dbReference>
<accession>A0A857M9E4</accession>